<dbReference type="GO" id="GO:0046872">
    <property type="term" value="F:metal ion binding"/>
    <property type="evidence" value="ECO:0007669"/>
    <property type="project" value="InterPro"/>
</dbReference>
<dbReference type="SUPFAM" id="SSF56059">
    <property type="entry name" value="Glutathione synthetase ATP-binding domain-like"/>
    <property type="match status" value="1"/>
</dbReference>
<protein>
    <submittedName>
        <fullName evidence="3">D-alanine--D-alanine ligase</fullName>
    </submittedName>
</protein>
<dbReference type="Pfam" id="PF08443">
    <property type="entry name" value="RimK"/>
    <property type="match status" value="1"/>
</dbReference>
<dbReference type="GO" id="GO:0005524">
    <property type="term" value="F:ATP binding"/>
    <property type="evidence" value="ECO:0007669"/>
    <property type="project" value="UniProtKB-UniRule"/>
</dbReference>
<dbReference type="PANTHER" id="PTHR21621">
    <property type="entry name" value="RIBOSOMAL PROTEIN S6 MODIFICATION PROTEIN"/>
    <property type="match status" value="1"/>
</dbReference>
<reference evidence="3 4" key="1">
    <citation type="journal article" date="2013" name="PLoS ONE">
        <title>Cultivation and Complete Genome Sequencing of Gloeobacter kilaueensis sp. nov., from a Lava Cave in Kilauea Caldera, Hawai'i.</title>
        <authorList>
            <person name="Saw J.H."/>
            <person name="Schatz M."/>
            <person name="Brown M.V."/>
            <person name="Kunkel D.D."/>
            <person name="Foster J.S."/>
            <person name="Shick H."/>
            <person name="Christensen S."/>
            <person name="Hou S."/>
            <person name="Wan X."/>
            <person name="Donachie S.P."/>
        </authorList>
    </citation>
    <scope>NUCLEOTIDE SEQUENCE [LARGE SCALE GENOMIC DNA]</scope>
    <source>
        <strain evidence="4">JS</strain>
    </source>
</reference>
<evidence type="ECO:0000256" key="1">
    <source>
        <dbReference type="PROSITE-ProRule" id="PRU00409"/>
    </source>
</evidence>
<dbReference type="GO" id="GO:0018169">
    <property type="term" value="F:ribosomal S6-glutamic acid ligase activity"/>
    <property type="evidence" value="ECO:0007669"/>
    <property type="project" value="TreeGrafter"/>
</dbReference>
<gene>
    <name evidence="3" type="primary">ddl</name>
    <name evidence="3" type="ORF">GKIL_4495</name>
</gene>
<feature type="domain" description="ATP-grasp" evidence="2">
    <location>
        <begin position="118"/>
        <end position="327"/>
    </location>
</feature>
<keyword evidence="1" id="KW-0547">Nucleotide-binding</keyword>
<dbReference type="RefSeq" id="WP_023176133.1">
    <property type="nucleotide sequence ID" value="NC_022600.1"/>
</dbReference>
<organism evidence="3 4">
    <name type="scientific">Gloeobacter kilaueensis (strain ATCC BAA-2537 / CCAP 1431/1 / ULC 316 / JS1)</name>
    <dbReference type="NCBI Taxonomy" id="1183438"/>
    <lineage>
        <taxon>Bacteria</taxon>
        <taxon>Bacillati</taxon>
        <taxon>Cyanobacteriota</taxon>
        <taxon>Cyanophyceae</taxon>
        <taxon>Gloeobacterales</taxon>
        <taxon>Gloeobacteraceae</taxon>
        <taxon>Gloeobacter</taxon>
    </lineage>
</organism>
<sequence>MFSLPTAAAIHSGRSQGALAIYYEHPRWFAPLFAELERRGTAYLKLPAEGRFYDPGNLAAERGVGLVFNRMSPSAYRRGGGHHIFYTLGWLAHLELQGIRVVNGERAFRHEISKALQLSLLRSLGLPFPHTHVIHRAEDAPAATRGLRFPVVLKPNVGGSGAGVMRFDSLEALTAAARTGSLDLGLDSVALVQEFVPARGGHITRVEVVDGKFLYAIRVYLSGETFDLCPADICRTTDGSALETACPVEAPKAGLKVEAYQPPEAIIEQLERIMAAAGIAVGGIEYLTDDRDGQIYYYDINALSNFVADGPRVLGFDPFVRLVDYLEREAGYGH</sequence>
<dbReference type="Gene3D" id="3.30.470.20">
    <property type="entry name" value="ATP-grasp fold, B domain"/>
    <property type="match status" value="1"/>
</dbReference>
<dbReference type="Proteomes" id="UP000017396">
    <property type="component" value="Chromosome"/>
</dbReference>
<dbReference type="InterPro" id="IPR011761">
    <property type="entry name" value="ATP-grasp"/>
</dbReference>
<dbReference type="STRING" id="1183438.GKIL_4495"/>
<name>U5QP68_GLOK1</name>
<dbReference type="KEGG" id="glj:GKIL_4495"/>
<dbReference type="eggNOG" id="COG0189">
    <property type="taxonomic scope" value="Bacteria"/>
</dbReference>
<dbReference type="AlphaFoldDB" id="U5QP68"/>
<dbReference type="EMBL" id="CP003587">
    <property type="protein sequence ID" value="AGY60741.1"/>
    <property type="molecule type" value="Genomic_DNA"/>
</dbReference>
<evidence type="ECO:0000313" key="4">
    <source>
        <dbReference type="Proteomes" id="UP000017396"/>
    </source>
</evidence>
<dbReference type="PANTHER" id="PTHR21621:SF0">
    <property type="entry name" value="BETA-CITRYLGLUTAMATE SYNTHASE B-RELATED"/>
    <property type="match status" value="1"/>
</dbReference>
<keyword evidence="4" id="KW-1185">Reference proteome</keyword>
<dbReference type="GO" id="GO:0005737">
    <property type="term" value="C:cytoplasm"/>
    <property type="evidence" value="ECO:0007669"/>
    <property type="project" value="TreeGrafter"/>
</dbReference>
<keyword evidence="3" id="KW-0436">Ligase</keyword>
<proteinExistence type="predicted"/>
<accession>U5QP68</accession>
<dbReference type="PROSITE" id="PS50975">
    <property type="entry name" value="ATP_GRASP"/>
    <property type="match status" value="1"/>
</dbReference>
<keyword evidence="1" id="KW-0067">ATP-binding</keyword>
<dbReference type="HOGENOM" id="CLU_051652_0_0_3"/>
<evidence type="ECO:0000313" key="3">
    <source>
        <dbReference type="EMBL" id="AGY60741.1"/>
    </source>
</evidence>
<dbReference type="PATRIC" id="fig|1183438.3.peg.4422"/>
<evidence type="ECO:0000259" key="2">
    <source>
        <dbReference type="PROSITE" id="PS50975"/>
    </source>
</evidence>
<dbReference type="GO" id="GO:0009432">
    <property type="term" value="P:SOS response"/>
    <property type="evidence" value="ECO:0007669"/>
    <property type="project" value="TreeGrafter"/>
</dbReference>
<dbReference type="InterPro" id="IPR013651">
    <property type="entry name" value="ATP-grasp_RimK-type"/>
</dbReference>